<feature type="region of interest" description="Disordered" evidence="13">
    <location>
        <begin position="185"/>
        <end position="209"/>
    </location>
</feature>
<keyword evidence="14" id="KW-1133">Transmembrane helix</keyword>
<evidence type="ECO:0000313" key="17">
    <source>
        <dbReference type="Proteomes" id="UP000324233"/>
    </source>
</evidence>
<keyword evidence="8 16" id="KW-0418">Kinase</keyword>
<keyword evidence="5" id="KW-0723">Serine/threonine-protein kinase</keyword>
<feature type="transmembrane region" description="Helical" evidence="14">
    <location>
        <begin position="471"/>
        <end position="495"/>
    </location>
</feature>
<evidence type="ECO:0000256" key="12">
    <source>
        <dbReference type="PROSITE-ProRule" id="PRU10141"/>
    </source>
</evidence>
<dbReference type="InterPro" id="IPR019734">
    <property type="entry name" value="TPR_rpt"/>
</dbReference>
<dbReference type="PROSITE" id="PS00108">
    <property type="entry name" value="PROTEIN_KINASE_ST"/>
    <property type="match status" value="1"/>
</dbReference>
<dbReference type="SMART" id="SM00220">
    <property type="entry name" value="S_TKc"/>
    <property type="match status" value="1"/>
</dbReference>
<protein>
    <recommendedName>
        <fullName evidence="4">non-specific serine/threonine protein kinase</fullName>
        <ecNumber evidence="4">2.7.11.1</ecNumber>
    </recommendedName>
</protein>
<name>A0A5B9VVY9_9BACT</name>
<sequence>MATPEPTDDGRNPVEALAEEFLGRRRRGEEATPEDYARDYPELADEILAVFPALLMMEDLGASSGGRTGPITSAGGVAPGATSGRLGEFRLIREVGRGGMGVVYEAEQESLGRRVALKVLPAGALADSKQVRRFEREARSAARLHHTHIVPVFGVGRHDGTHFYVMQFIQGQGLDAVLGELKRLRAPGRGEGPGRPATRPTAEVDGRRRAAADIAQSLVTGRFDRAAGAGAGSAAGAPAATAAWSSIPGASPPAATAPPGPSASGISTLSGGASAVSETDRNYARGVARVGLQVAEALAYAHGQGILHRDIKPGNLLLDRDGNVWVADFGLAKAVGVDDLTHTGDIVGTVRYMAPERFRGEGDARADVYALGLTLYELLALRPAFDESDRASLMRQVTQEDPPRLRRLNRAVPPDLETIIHKAMSRDPGARYRGAAEMADDLQRFLDGRPIRARRVSPSERLYRWARRNPALAASLGLAAVLLVGTTIGAVVGMARFRTIAREARDAASAADSARAEAVAAGRLAESRRIEAEAQRRRAEASLAESQASLVLARKAVDDSFTKVSESTLLDVPGLRPLRRQLLESSLPFYEEFLRRHGGNDPTGLAELAATQYRVARVLSETGRGEQAEERFRRAIALYDQALAARPGDASLREAQAEAWHRYADHFFLGGRMERSGEPYAKAVALREQLSAQHPGEPRYRLGLSRSLNGVGISTRDRDTRYSAFRRSLELRLDLAREIPDDPDLLHGLCESFLNMGNFLADLGRREQALELARRAIDYGMAACALRPHDVEFAADLSGAFAAAESSSGVLGRAGDALRHATERVAFARRLVAENPEVPTYRTHLHDALNAQAHRLAQQNRPDGAREAREAAAAVHETAPSPAGINLARAAAARLHAAKLLAGDRAEGPPEAPWPEAARRQLDAAVEDLARAAALGYPVAGFGKTFPEVAPQARRIDLDAVAERAAALRKTAGAGAPTPSTPAGYESPLHQPGRFELDRLIAEVAADSYARPGAEAENLDRLRSLLARLDARRAAAADSPGLDAAAASLRMRQGSLLWASADYAGAERAWRAVFDPIERLPRDDPRRAAALRALSSDALAVYSKYLDVGLWEIAARYHRLGREGRAALDPVLAQEGATLEMLAGDAAAARRIAADALDRFERDGGWDAIHDLNASMVDPRPPDPGRLLAYAQRLRGTQPDNEWSRIIPGLALIRAGHFDQVPEAVGRETSWEKGKVVVALAAARAGQVDRARRWLRAVDVRLEELCREGASAQGTIGRPVAYALDVLRADLLRREAYGVLKVPAPEIAPLRLLRGTSLWRLGRREEAEAEFATAASDAAADGRALADRARAFESLGLRDRAEADLEAAARLDPGDPHPWIARARLMEARGDRAEADAAYARAAERTGGRIDPFLEAGWWAAGPFPDDMDRSEPPEKEADPSRPASTSGGEARAWRPLPTAGDHGTYFTAFQGQASSVYALTYLYADRERTALLCCNGSARLRIWVNGRLVYSPEAPPAYRPGPERLVPIALGKGRNTLLLRVAEPAALAFVIIKGGDCPLNQGYLLAECGRWGEAADAIAGAVARGESRHPWPLAKAAHLLLAEGRREERAALLARLVDFEGMAPVEATEVGEALAAGPQDVVSTERVVELARRGVSEHPLETWRLLPLGIALYRDGRHREAIEAFDRHTPQGDPLDAAVRAMAHWKLGEAGRARECLARADREFEAWCADRADGKGSAAWTSWWYDGPLRYALRREAHDLIDGRAPDDRAALDGVRAAMAGLLEDRDSPTWAFELAYRLDPESGAYRQGYASRLLVAGRSAGAEPFLAAMVHGKEGDPDAWTLRGELLARAGRTDQAAEDFERAVALVPPDLAVYSSRSKALANLNRFPQVLDRLIERRPGDAGLWYARACHRLIRGDAPGAVGDFARGGPPPASTEFALAYAGALLMAGDEPGYRRYVAEQAGRFGGSSDAFAWFVLARMASLSARTPLPPERPLDWARRFFEKDPTPWSAHVLALAAFRAGDLVETRRALAESRQRGWDAQHLNDLIEAAIDLRGGSSVAAARTFASVRPWMAGPPGYGPVVGRGSITDWVELRVLGPQVELPLLDRSFPTHPFAR</sequence>
<dbReference type="InterPro" id="IPR000719">
    <property type="entry name" value="Prot_kinase_dom"/>
</dbReference>
<dbReference type="InterPro" id="IPR001245">
    <property type="entry name" value="Ser-Thr/Tyr_kinase_cat_dom"/>
</dbReference>
<reference evidence="16 17" key="1">
    <citation type="submission" date="2019-08" db="EMBL/GenBank/DDBJ databases">
        <title>Deep-cultivation of Planctomycetes and their phenomic and genomic characterization uncovers novel biology.</title>
        <authorList>
            <person name="Wiegand S."/>
            <person name="Jogler M."/>
            <person name="Boedeker C."/>
            <person name="Pinto D."/>
            <person name="Vollmers J."/>
            <person name="Rivas-Marin E."/>
            <person name="Kohn T."/>
            <person name="Peeters S.H."/>
            <person name="Heuer A."/>
            <person name="Rast P."/>
            <person name="Oberbeckmann S."/>
            <person name="Bunk B."/>
            <person name="Jeske O."/>
            <person name="Meyerdierks A."/>
            <person name="Storesund J.E."/>
            <person name="Kallscheuer N."/>
            <person name="Luecker S."/>
            <person name="Lage O.M."/>
            <person name="Pohl T."/>
            <person name="Merkel B.J."/>
            <person name="Hornburger P."/>
            <person name="Mueller R.-W."/>
            <person name="Bruemmer F."/>
            <person name="Labrenz M."/>
            <person name="Spormann A.M."/>
            <person name="Op den Camp H."/>
            <person name="Overmann J."/>
            <person name="Amann R."/>
            <person name="Jetten M.S.M."/>
            <person name="Mascher T."/>
            <person name="Medema M.H."/>
            <person name="Devos D.P."/>
            <person name="Kaster A.-K."/>
            <person name="Ovreas L."/>
            <person name="Rohde M."/>
            <person name="Galperin M.Y."/>
            <person name="Jogler C."/>
        </authorList>
    </citation>
    <scope>NUCLEOTIDE SEQUENCE [LARGE SCALE GENOMIC DNA]</scope>
    <source>
        <strain evidence="16 17">OJF2</strain>
    </source>
</reference>
<evidence type="ECO:0000256" key="11">
    <source>
        <dbReference type="PROSITE-ProRule" id="PRU00339"/>
    </source>
</evidence>
<dbReference type="Gene3D" id="1.10.510.10">
    <property type="entry name" value="Transferase(Phosphotransferase) domain 1"/>
    <property type="match status" value="1"/>
</dbReference>
<dbReference type="KEGG" id="agv:OJF2_04220"/>
<evidence type="ECO:0000256" key="6">
    <source>
        <dbReference type="ARBA" id="ARBA00022679"/>
    </source>
</evidence>
<dbReference type="CDD" id="cd14014">
    <property type="entry name" value="STKc_PknB_like"/>
    <property type="match status" value="1"/>
</dbReference>
<dbReference type="EMBL" id="CP042997">
    <property type="protein sequence ID" value="QEH31955.1"/>
    <property type="molecule type" value="Genomic_DNA"/>
</dbReference>
<accession>A0A5B9VVY9</accession>
<dbReference type="SMART" id="SM00028">
    <property type="entry name" value="TPR"/>
    <property type="match status" value="4"/>
</dbReference>
<comment type="subcellular location">
    <subcellularLocation>
        <location evidence="1">Cytoplasm</location>
        <location evidence="1">Cytoskeleton</location>
        <location evidence="1">Microtubule organizing center</location>
        <location evidence="1">Centrosome</location>
    </subcellularLocation>
    <subcellularLocation>
        <location evidence="2">Cytoplasm</location>
        <location evidence="2">Cytoskeleton</location>
        <location evidence="2">Spindle pole</location>
    </subcellularLocation>
</comment>
<dbReference type="GO" id="GO:0005813">
    <property type="term" value="C:centrosome"/>
    <property type="evidence" value="ECO:0007669"/>
    <property type="project" value="UniProtKB-SubCell"/>
</dbReference>
<dbReference type="EC" id="2.7.11.1" evidence="4"/>
<dbReference type="RefSeq" id="WP_148590780.1">
    <property type="nucleotide sequence ID" value="NZ_CP042997.1"/>
</dbReference>
<keyword evidence="14" id="KW-0812">Transmembrane</keyword>
<feature type="region of interest" description="Disordered" evidence="13">
    <location>
        <begin position="1424"/>
        <end position="1455"/>
    </location>
</feature>
<dbReference type="InterPro" id="IPR011009">
    <property type="entry name" value="Kinase-like_dom_sf"/>
</dbReference>
<dbReference type="GO" id="GO:0000922">
    <property type="term" value="C:spindle pole"/>
    <property type="evidence" value="ECO:0007669"/>
    <property type="project" value="UniProtKB-SubCell"/>
</dbReference>
<evidence type="ECO:0000256" key="1">
    <source>
        <dbReference type="ARBA" id="ARBA00004300"/>
    </source>
</evidence>
<keyword evidence="14" id="KW-0472">Membrane</keyword>
<dbReference type="Pfam" id="PF07714">
    <property type="entry name" value="PK_Tyr_Ser-Thr"/>
    <property type="match status" value="1"/>
</dbReference>
<dbReference type="SUPFAM" id="SSF56112">
    <property type="entry name" value="Protein kinase-like (PK-like)"/>
    <property type="match status" value="1"/>
</dbReference>
<evidence type="ECO:0000256" key="9">
    <source>
        <dbReference type="ARBA" id="ARBA00022840"/>
    </source>
</evidence>
<dbReference type="FunFam" id="1.10.510.10:FF:000021">
    <property type="entry name" value="Serine/threonine protein kinase"/>
    <property type="match status" value="1"/>
</dbReference>
<proteinExistence type="inferred from homology"/>
<dbReference type="PANTHER" id="PTHR43289">
    <property type="entry name" value="MITOGEN-ACTIVATED PROTEIN KINASE KINASE KINASE 20-RELATED"/>
    <property type="match status" value="1"/>
</dbReference>
<keyword evidence="17" id="KW-1185">Reference proteome</keyword>
<keyword evidence="10" id="KW-0963">Cytoplasm</keyword>
<dbReference type="InterPro" id="IPR011990">
    <property type="entry name" value="TPR-like_helical_dom_sf"/>
</dbReference>
<evidence type="ECO:0000256" key="5">
    <source>
        <dbReference type="ARBA" id="ARBA00022527"/>
    </source>
</evidence>
<gene>
    <name evidence="16" type="primary">pkn5_1</name>
    <name evidence="16" type="ORF">OJF2_04220</name>
</gene>
<keyword evidence="10" id="KW-0206">Cytoskeleton</keyword>
<organism evidence="16 17">
    <name type="scientific">Aquisphaera giovannonii</name>
    <dbReference type="NCBI Taxonomy" id="406548"/>
    <lineage>
        <taxon>Bacteria</taxon>
        <taxon>Pseudomonadati</taxon>
        <taxon>Planctomycetota</taxon>
        <taxon>Planctomycetia</taxon>
        <taxon>Isosphaerales</taxon>
        <taxon>Isosphaeraceae</taxon>
        <taxon>Aquisphaera</taxon>
    </lineage>
</organism>
<keyword evidence="6 16" id="KW-0808">Transferase</keyword>
<evidence type="ECO:0000256" key="3">
    <source>
        <dbReference type="ARBA" id="ARBA00010886"/>
    </source>
</evidence>
<keyword evidence="7 12" id="KW-0547">Nucleotide-binding</keyword>
<feature type="repeat" description="TPR" evidence="11">
    <location>
        <begin position="1839"/>
        <end position="1872"/>
    </location>
</feature>
<dbReference type="Gene3D" id="1.25.40.10">
    <property type="entry name" value="Tetratricopeptide repeat domain"/>
    <property type="match status" value="4"/>
</dbReference>
<dbReference type="PROSITE" id="PS00107">
    <property type="entry name" value="PROTEIN_KINASE_ATP"/>
    <property type="match status" value="1"/>
</dbReference>
<keyword evidence="11" id="KW-0802">TPR repeat</keyword>
<dbReference type="Gene3D" id="3.30.200.20">
    <property type="entry name" value="Phosphorylase Kinase, domain 1"/>
    <property type="match status" value="1"/>
</dbReference>
<evidence type="ECO:0000256" key="13">
    <source>
        <dbReference type="SAM" id="MobiDB-lite"/>
    </source>
</evidence>
<evidence type="ECO:0000313" key="16">
    <source>
        <dbReference type="EMBL" id="QEH31955.1"/>
    </source>
</evidence>
<evidence type="ECO:0000256" key="2">
    <source>
        <dbReference type="ARBA" id="ARBA00004647"/>
    </source>
</evidence>
<dbReference type="InterPro" id="IPR008271">
    <property type="entry name" value="Ser/Thr_kinase_AS"/>
</dbReference>
<dbReference type="InterPro" id="IPR017441">
    <property type="entry name" value="Protein_kinase_ATP_BS"/>
</dbReference>
<dbReference type="PROSITE" id="PS50005">
    <property type="entry name" value="TPR"/>
    <property type="match status" value="1"/>
</dbReference>
<dbReference type="OrthoDB" id="6111975at2"/>
<comment type="similarity">
    <text evidence="3">Belongs to the protein kinase superfamily. NEK Ser/Thr protein kinase family. NIMA subfamily.</text>
</comment>
<dbReference type="GO" id="GO:0004674">
    <property type="term" value="F:protein serine/threonine kinase activity"/>
    <property type="evidence" value="ECO:0007669"/>
    <property type="project" value="UniProtKB-KW"/>
</dbReference>
<evidence type="ECO:0000256" key="10">
    <source>
        <dbReference type="ARBA" id="ARBA00023212"/>
    </source>
</evidence>
<feature type="region of interest" description="Disordered" evidence="13">
    <location>
        <begin position="250"/>
        <end position="273"/>
    </location>
</feature>
<evidence type="ECO:0000256" key="14">
    <source>
        <dbReference type="SAM" id="Phobius"/>
    </source>
</evidence>
<feature type="domain" description="Protein kinase" evidence="15">
    <location>
        <begin position="89"/>
        <end position="446"/>
    </location>
</feature>
<keyword evidence="9 12" id="KW-0067">ATP-binding</keyword>
<evidence type="ECO:0000259" key="15">
    <source>
        <dbReference type="PROSITE" id="PS50011"/>
    </source>
</evidence>
<dbReference type="Proteomes" id="UP000324233">
    <property type="component" value="Chromosome"/>
</dbReference>
<dbReference type="SUPFAM" id="SSF48452">
    <property type="entry name" value="TPR-like"/>
    <property type="match status" value="3"/>
</dbReference>
<evidence type="ECO:0000256" key="4">
    <source>
        <dbReference type="ARBA" id="ARBA00012513"/>
    </source>
</evidence>
<dbReference type="GO" id="GO:0005524">
    <property type="term" value="F:ATP binding"/>
    <property type="evidence" value="ECO:0007669"/>
    <property type="project" value="UniProtKB-UniRule"/>
</dbReference>
<feature type="compositionally biased region" description="Basic and acidic residues" evidence="13">
    <location>
        <begin position="1427"/>
        <end position="1440"/>
    </location>
</feature>
<dbReference type="PROSITE" id="PS50011">
    <property type="entry name" value="PROTEIN_KINASE_DOM"/>
    <property type="match status" value="1"/>
</dbReference>
<evidence type="ECO:0000256" key="7">
    <source>
        <dbReference type="ARBA" id="ARBA00022741"/>
    </source>
</evidence>
<evidence type="ECO:0000256" key="8">
    <source>
        <dbReference type="ARBA" id="ARBA00022777"/>
    </source>
</evidence>
<feature type="binding site" evidence="12">
    <location>
        <position position="118"/>
    </location>
    <ligand>
        <name>ATP</name>
        <dbReference type="ChEBI" id="CHEBI:30616"/>
    </ligand>
</feature>
<dbReference type="PANTHER" id="PTHR43289:SF34">
    <property type="entry name" value="SERINE_THREONINE-PROTEIN KINASE YBDM-RELATED"/>
    <property type="match status" value="1"/>
</dbReference>